<proteinExistence type="predicted"/>
<comment type="caution">
    <text evidence="2">The sequence shown here is derived from an EMBL/GenBank/DDBJ whole genome shotgun (WGS) entry which is preliminary data.</text>
</comment>
<dbReference type="AlphaFoldDB" id="A0AAN8JI28"/>
<keyword evidence="3" id="KW-1185">Reference proteome</keyword>
<keyword evidence="1" id="KW-0732">Signal</keyword>
<accession>A0AAN8JI28</accession>
<gene>
    <name evidence="2" type="ORF">SNE40_015484</name>
</gene>
<feature type="chain" id="PRO_5042857071" evidence="1">
    <location>
        <begin position="24"/>
        <end position="95"/>
    </location>
</feature>
<reference evidence="2 3" key="1">
    <citation type="submission" date="2024-01" db="EMBL/GenBank/DDBJ databases">
        <title>The genome of the rayed Mediterranean limpet Patella caerulea (Linnaeus, 1758).</title>
        <authorList>
            <person name="Anh-Thu Weber A."/>
            <person name="Halstead-Nussloch G."/>
        </authorList>
    </citation>
    <scope>NUCLEOTIDE SEQUENCE [LARGE SCALE GENOMIC DNA]</scope>
    <source>
        <strain evidence="2">AATW-2023a</strain>
        <tissue evidence="2">Whole specimen</tissue>
    </source>
</reference>
<evidence type="ECO:0000313" key="3">
    <source>
        <dbReference type="Proteomes" id="UP001347796"/>
    </source>
</evidence>
<dbReference type="Proteomes" id="UP001347796">
    <property type="component" value="Unassembled WGS sequence"/>
</dbReference>
<protein>
    <submittedName>
        <fullName evidence="2">Uncharacterized protein</fullName>
    </submittedName>
</protein>
<organism evidence="2 3">
    <name type="scientific">Patella caerulea</name>
    <name type="common">Rayed Mediterranean limpet</name>
    <dbReference type="NCBI Taxonomy" id="87958"/>
    <lineage>
        <taxon>Eukaryota</taxon>
        <taxon>Metazoa</taxon>
        <taxon>Spiralia</taxon>
        <taxon>Lophotrochozoa</taxon>
        <taxon>Mollusca</taxon>
        <taxon>Gastropoda</taxon>
        <taxon>Patellogastropoda</taxon>
        <taxon>Patelloidea</taxon>
        <taxon>Patellidae</taxon>
        <taxon>Patella</taxon>
    </lineage>
</organism>
<feature type="signal peptide" evidence="1">
    <location>
        <begin position="1"/>
        <end position="23"/>
    </location>
</feature>
<sequence>MPTTYFVGVLLFCFTYQWSLVNSRPYSDLLLKDNYGSNLEEIFPVEDYPNWLRTKLMVTILKGLRNSDSYLDDVERTVKVKKRQRQCYWSVVTCY</sequence>
<dbReference type="EMBL" id="JAZGQO010000010">
    <property type="protein sequence ID" value="KAK6177370.1"/>
    <property type="molecule type" value="Genomic_DNA"/>
</dbReference>
<evidence type="ECO:0000313" key="2">
    <source>
        <dbReference type="EMBL" id="KAK6177370.1"/>
    </source>
</evidence>
<name>A0AAN8JI28_PATCE</name>
<evidence type="ECO:0000256" key="1">
    <source>
        <dbReference type="SAM" id="SignalP"/>
    </source>
</evidence>